<evidence type="ECO:0000313" key="3">
    <source>
        <dbReference type="Proteomes" id="UP000649617"/>
    </source>
</evidence>
<comment type="caution">
    <text evidence="2">The sequence shown here is derived from an EMBL/GenBank/DDBJ whole genome shotgun (WGS) entry which is preliminary data.</text>
</comment>
<dbReference type="AlphaFoldDB" id="A0A812IRM8"/>
<proteinExistence type="predicted"/>
<keyword evidence="1" id="KW-0175">Coiled coil</keyword>
<evidence type="ECO:0000256" key="1">
    <source>
        <dbReference type="SAM" id="Coils"/>
    </source>
</evidence>
<keyword evidence="3" id="KW-1185">Reference proteome</keyword>
<dbReference type="OrthoDB" id="446199at2759"/>
<dbReference type="Proteomes" id="UP000649617">
    <property type="component" value="Unassembled WGS sequence"/>
</dbReference>
<name>A0A812IRM8_SYMPI</name>
<sequence length="387" mass="43917">MPIYAPAPPLDGTHAANAYALINGETPWSAVAVCRQQAERLAKLEAEILEECRQKQERLWHGELEEVLDQKAQEWRQRHAELESQIFYQEQRYASAQVSWRQSEVACQRDAQMRCASAQDRCLAVSEELAELRSSAATERFEFQQDVGQLHTEVLTAAKEADTMKLEERTIITCMQQELSAEAASAAHLAQQAASQRDVAISECEAVEVTLRNQRFKHRSDLDELLLQRTSLEERCQHAEHLQRLAVQRASQEEELAANASEQREVAQVELAAESEGRDELSALVIGLKSEFEAAVKEMEVERETRREFQRASQEAQKLQSTFLAEALAAREVAEAAAVEIAEERRERARDLHEFRQVLQRHQEQLSAERQRQIFSELSGIIGASAD</sequence>
<feature type="coiled-coil region" evidence="1">
    <location>
        <begin position="222"/>
        <end position="270"/>
    </location>
</feature>
<dbReference type="EMBL" id="CAJNIZ010000336">
    <property type="protein sequence ID" value="CAE7159396.1"/>
    <property type="molecule type" value="Genomic_DNA"/>
</dbReference>
<evidence type="ECO:0000313" key="2">
    <source>
        <dbReference type="EMBL" id="CAE7159396.1"/>
    </source>
</evidence>
<reference evidence="2" key="1">
    <citation type="submission" date="2021-02" db="EMBL/GenBank/DDBJ databases">
        <authorList>
            <person name="Dougan E. K."/>
            <person name="Rhodes N."/>
            <person name="Thang M."/>
            <person name="Chan C."/>
        </authorList>
    </citation>
    <scope>NUCLEOTIDE SEQUENCE</scope>
</reference>
<feature type="coiled-coil region" evidence="1">
    <location>
        <begin position="34"/>
        <end position="85"/>
    </location>
</feature>
<accession>A0A812IRM8</accession>
<gene>
    <name evidence="2" type="primary">ppdK</name>
    <name evidence="2" type="ORF">SPIL2461_LOCUS448</name>
</gene>
<organism evidence="2 3">
    <name type="scientific">Symbiodinium pilosum</name>
    <name type="common">Dinoflagellate</name>
    <dbReference type="NCBI Taxonomy" id="2952"/>
    <lineage>
        <taxon>Eukaryota</taxon>
        <taxon>Sar</taxon>
        <taxon>Alveolata</taxon>
        <taxon>Dinophyceae</taxon>
        <taxon>Suessiales</taxon>
        <taxon>Symbiodiniaceae</taxon>
        <taxon>Symbiodinium</taxon>
    </lineage>
</organism>
<protein>
    <submittedName>
        <fullName evidence="2">PpdK protein</fullName>
    </submittedName>
</protein>